<dbReference type="AlphaFoldDB" id="A0AA50QBH4"/>
<evidence type="ECO:0000259" key="1">
    <source>
        <dbReference type="Pfam" id="PF13116"/>
    </source>
</evidence>
<dbReference type="InterPro" id="IPR025263">
    <property type="entry name" value="YhdP_central"/>
</dbReference>
<dbReference type="PANTHER" id="PTHR38690">
    <property type="entry name" value="PROTEASE-RELATED"/>
    <property type="match status" value="1"/>
</dbReference>
<sequence>MLRRSLSWAWFGLAAGAVMLALLVTLLRFGSPWLASLQQQWLDRLLSEHQLTLNIGGLGLDWQDYGPVLVLEKVRLQRPAHPDLTLRRALIDVQLWQSLRQWRPVLNEVTLDGLRLPLGPSQNPESGNTDLEALRTLALQGVARFTLVDAQLELNSPNRPLLALHIPSLRWRNQPGLHQGEGRLGFGTGDGQQFVFKGRLEGDPEHLSGGIYLQADGVDASPLLARVRPADKGVVAELSFEAWLEWQQGELQAALLTLGRNRAGWGDGHTIAVDGGRIQWQPTGSGWQLASSDIDISVDGEAWPRWRVRLDRHDDQLSGYLDRLSLTDLALLAQWGEYYWPGAAHQLAGIAPEGQLAGLRLAASADGSDWRLDGELHDVSTRAFGWVPQTRGIHGRFAVAADGGRLTLTQAAPADWQWDKAFRAPWPIKAWNAELQWQQRPEGWWLWSDRLEIEGDDLSLDAWFSLQLPAGESPLLSASARVDLHRAGRAGHYLPEPVMGTRLVDYLQGAIRDGHAEHAEVLWYGRLNRFPYRDGSGIFQARVPLRDAEFRFDPRWQPLTDLDLDLLFENDGLYMRGPHGRLGEARAENIDARIVPLNRSARLKLEAGVAGAGEAVTAYLQSSPLAGSVGTTLRQVQVSGPLTGRLGLDIPLSGGPVGVQGEVSFAGNEVRVVPLAMPLSQVHGTLYFDEKQTELQQLKARWLGQPLTVEYTGRVTEAGYRADIGLAGRLQAQALSRARPRLAGLNGETGWQGKVRLNLTQGTVHYEADLGSNLAGLGSRLPTPLGKAAQRERPLQLSLSGDVTQAQARLNLAPDIDADVRLAFAADGVHVKRLWLNAGGALAKPPRAPLDVAAHLAELKLDDWLALASGGANGKQVSGLALHWPARYRALVRADRGELWRQPLSDLRLNLSPAEAGRQRLEVNARQAKGEVAWGNHEPVTARFERLWLSPGLGENGPAVGRLAPAQIPALVFRCDDCRWHELSLGKAGFQLTPLADENGVQLDDLWLDGPQLQGRAQGRWLQHEGGDISRLQWQGGARSLQALWQAMGRSSPFRDTQALLEGELSWPGLPWQPNPATLNGRVSVETGAGVLTGVSDKGAGLLSVLSMESVLRRLRLDFRDVFEDGFYFDSITAHGEFSNGVLHNDDFLLKGAAGDLAGRGRVDLAAERLDYRFDFTPNLTGNLPVLAAFAVTPVTGLYVLALSKVLGPVVDVFTRIRYGVSGPLASPQVSELGRERNRIRLPQTDKE</sequence>
<evidence type="ECO:0000313" key="3">
    <source>
        <dbReference type="Proteomes" id="UP001223802"/>
    </source>
</evidence>
<feature type="domain" description="YhdP central" evidence="1">
    <location>
        <begin position="2"/>
        <end position="1230"/>
    </location>
</feature>
<proteinExistence type="predicted"/>
<dbReference type="EMBL" id="CP118224">
    <property type="protein sequence ID" value="WMC10164.1"/>
    <property type="molecule type" value="Genomic_DNA"/>
</dbReference>
<dbReference type="KEGG" id="ope:PU634_13880"/>
<name>A0AA50QBH4_9GAMM</name>
<gene>
    <name evidence="2" type="ORF">PU634_13880</name>
</gene>
<dbReference type="NCBIfam" id="TIGR02099">
    <property type="entry name" value="YhdP family protein"/>
    <property type="match status" value="1"/>
</dbReference>
<keyword evidence="3" id="KW-1185">Reference proteome</keyword>
<dbReference type="Proteomes" id="UP001223802">
    <property type="component" value="Chromosome"/>
</dbReference>
<dbReference type="PANTHER" id="PTHR38690:SF1">
    <property type="entry name" value="PROTEASE"/>
    <property type="match status" value="1"/>
</dbReference>
<protein>
    <submittedName>
        <fullName evidence="2">YhdP family protein</fullName>
    </submittedName>
</protein>
<organism evidence="2 3">
    <name type="scientific">Oceanimonas pelagia</name>
    <dbReference type="NCBI Taxonomy" id="3028314"/>
    <lineage>
        <taxon>Bacteria</taxon>
        <taxon>Pseudomonadati</taxon>
        <taxon>Pseudomonadota</taxon>
        <taxon>Gammaproteobacteria</taxon>
        <taxon>Aeromonadales</taxon>
        <taxon>Aeromonadaceae</taxon>
        <taxon>Oceanimonas</taxon>
    </lineage>
</organism>
<dbReference type="Pfam" id="PF13116">
    <property type="entry name" value="YhdP"/>
    <property type="match status" value="1"/>
</dbReference>
<dbReference type="RefSeq" id="WP_306761369.1">
    <property type="nucleotide sequence ID" value="NZ_CP118224.1"/>
</dbReference>
<accession>A0AA50QBH4</accession>
<dbReference type="InterPro" id="IPR011836">
    <property type="entry name" value="YhdP"/>
</dbReference>
<evidence type="ECO:0000313" key="2">
    <source>
        <dbReference type="EMBL" id="WMC10164.1"/>
    </source>
</evidence>
<reference evidence="2 3" key="1">
    <citation type="submission" date="2023-02" db="EMBL/GenBank/DDBJ databases">
        <title>Complete genome sequence of a novel bacterium Oceanimonas sp. NTOU-MSR1 isolated from marine coast sediment.</title>
        <authorList>
            <person name="Yang H.-T."/>
            <person name="Chen Y.-L."/>
            <person name="Ho Y.-N."/>
        </authorList>
    </citation>
    <scope>NUCLEOTIDE SEQUENCE [LARGE SCALE GENOMIC DNA]</scope>
    <source>
        <strain evidence="2 3">NTOU-MSR1</strain>
    </source>
</reference>